<dbReference type="RefSeq" id="WP_184613588.1">
    <property type="nucleotide sequence ID" value="NZ_BOOS01000002.1"/>
</dbReference>
<protein>
    <submittedName>
        <fullName evidence="1">Uncharacterized protein</fullName>
    </submittedName>
</protein>
<dbReference type="Proteomes" id="UP000588112">
    <property type="component" value="Unassembled WGS sequence"/>
</dbReference>
<organism evidence="1 2">
    <name type="scientific">Sphaerisporangium krabiense</name>
    <dbReference type="NCBI Taxonomy" id="763782"/>
    <lineage>
        <taxon>Bacteria</taxon>
        <taxon>Bacillati</taxon>
        <taxon>Actinomycetota</taxon>
        <taxon>Actinomycetes</taxon>
        <taxon>Streptosporangiales</taxon>
        <taxon>Streptosporangiaceae</taxon>
        <taxon>Sphaerisporangium</taxon>
    </lineage>
</organism>
<name>A0A7W8Z7L5_9ACTN</name>
<comment type="caution">
    <text evidence="1">The sequence shown here is derived from an EMBL/GenBank/DDBJ whole genome shotgun (WGS) entry which is preliminary data.</text>
</comment>
<evidence type="ECO:0000313" key="2">
    <source>
        <dbReference type="Proteomes" id="UP000588112"/>
    </source>
</evidence>
<sequence length="128" mass="14218">MIRRVLRGQVEVAIEGRAPVRFTTRWCELWTLAPAHTSLTMHTCLRDDASPELGGKLDLVLGFPARVAVPQTIVRMITGVGDSYLQRLYLDLAGERFVLSPGQDDRRLRLDGGPAAAYLTYLAKALRP</sequence>
<reference evidence="1 2" key="1">
    <citation type="submission" date="2020-08" db="EMBL/GenBank/DDBJ databases">
        <title>Sequencing the genomes of 1000 actinobacteria strains.</title>
        <authorList>
            <person name="Klenk H.-P."/>
        </authorList>
    </citation>
    <scope>NUCLEOTIDE SEQUENCE [LARGE SCALE GENOMIC DNA]</scope>
    <source>
        <strain evidence="1 2">DSM 45790</strain>
    </source>
</reference>
<gene>
    <name evidence="1" type="ORF">BJ981_004570</name>
</gene>
<proteinExistence type="predicted"/>
<keyword evidence="2" id="KW-1185">Reference proteome</keyword>
<dbReference type="EMBL" id="JACHBR010000001">
    <property type="protein sequence ID" value="MBB5628871.1"/>
    <property type="molecule type" value="Genomic_DNA"/>
</dbReference>
<dbReference type="AlphaFoldDB" id="A0A7W8Z7L5"/>
<evidence type="ECO:0000313" key="1">
    <source>
        <dbReference type="EMBL" id="MBB5628871.1"/>
    </source>
</evidence>
<accession>A0A7W8Z7L5</accession>